<dbReference type="eggNOG" id="ENOG502RPD5">
    <property type="taxonomic scope" value="Eukaryota"/>
</dbReference>
<feature type="compositionally biased region" description="Basic and acidic residues" evidence="1">
    <location>
        <begin position="402"/>
        <end position="422"/>
    </location>
</feature>
<dbReference type="VEuPathDB" id="FungiDB:GGTG_09064"/>
<evidence type="ECO:0000313" key="4">
    <source>
        <dbReference type="EnsemblFungi" id="EJT72197"/>
    </source>
</evidence>
<evidence type="ECO:0000256" key="1">
    <source>
        <dbReference type="SAM" id="MobiDB-lite"/>
    </source>
</evidence>
<keyword evidence="2" id="KW-0732">Signal</keyword>
<dbReference type="GeneID" id="20349522"/>
<feature type="compositionally biased region" description="Low complexity" evidence="1">
    <location>
        <begin position="425"/>
        <end position="440"/>
    </location>
</feature>
<reference evidence="3" key="2">
    <citation type="submission" date="2010-07" db="EMBL/GenBank/DDBJ databases">
        <authorList>
            <consortium name="The Broad Institute Genome Sequencing Platform"/>
            <consortium name="Broad Institute Genome Sequencing Center for Infectious Disease"/>
            <person name="Ma L.-J."/>
            <person name="Dead R."/>
            <person name="Young S."/>
            <person name="Zeng Q."/>
            <person name="Koehrsen M."/>
            <person name="Alvarado L."/>
            <person name="Berlin A."/>
            <person name="Chapman S.B."/>
            <person name="Chen Z."/>
            <person name="Freedman E."/>
            <person name="Gellesch M."/>
            <person name="Goldberg J."/>
            <person name="Griggs A."/>
            <person name="Gujja S."/>
            <person name="Heilman E.R."/>
            <person name="Heiman D."/>
            <person name="Hepburn T."/>
            <person name="Howarth C."/>
            <person name="Jen D."/>
            <person name="Larson L."/>
            <person name="Mehta T."/>
            <person name="Neiman D."/>
            <person name="Pearson M."/>
            <person name="Roberts A."/>
            <person name="Saif S."/>
            <person name="Shea T."/>
            <person name="Shenoy N."/>
            <person name="Sisk P."/>
            <person name="Stolte C."/>
            <person name="Sykes S."/>
            <person name="Walk T."/>
            <person name="White J."/>
            <person name="Yandava C."/>
            <person name="Haas B."/>
            <person name="Nusbaum C."/>
            <person name="Birren B."/>
        </authorList>
    </citation>
    <scope>NUCLEOTIDE SEQUENCE</scope>
    <source>
        <strain evidence="3">R3-111a-1</strain>
    </source>
</reference>
<evidence type="ECO:0000313" key="5">
    <source>
        <dbReference type="Proteomes" id="UP000006039"/>
    </source>
</evidence>
<feature type="compositionally biased region" description="Low complexity" evidence="1">
    <location>
        <begin position="501"/>
        <end position="516"/>
    </location>
</feature>
<feature type="compositionally biased region" description="Basic residues" evidence="1">
    <location>
        <begin position="441"/>
        <end position="450"/>
    </location>
</feature>
<feature type="compositionally biased region" description="Basic and acidic residues" evidence="1">
    <location>
        <begin position="198"/>
        <end position="210"/>
    </location>
</feature>
<feature type="region of interest" description="Disordered" evidence="1">
    <location>
        <begin position="198"/>
        <end position="269"/>
    </location>
</feature>
<sequence>MQLVSFAAFLLAAALPVIAKMMLGGGLGSQLPLLSSSVRRRLSQRRTMAERGVCASPLVCPKTPVMQATPAMSQSPAFRPQSPAVRFREPFGTSSPGDDDDVDYARPDTPFHTPFLRPETPSLTPFLRPQSPKSQPQTSSNSNINPITRGRRVSYWDNPYADRNPSHTVAAADSGRQLVPTITILEVRDGVVVKREVEKSLDQDTSDHQRYPRSPYPAKYPQSPFLPQYPKSPYPSKYPQSPYPGGTTDQTAFPPVRESMPTDSSNSLAVTGRGADLIERAATWAAERGVDTNVGLEDFEERSYVGRAIRKLRGTSRRERQESARAQVVREARKNWAARSLDATHHWAARGLGGTHHLAHRGLEGVEAVGRGAADGLDAVRRGAAGGLEAVGLDSVGGALRPRGDSRSGGREGGEPFPHAEDAGSPSSSSSSSSRQSSPSPRRRVLHKTARVRDADDADLSCIVAEVMAVSAVEPEQQSAGRRFSLSMKSLKDLGRRTRSGTDSSTGSSASDPGSRTRSASDSSGEERTGISSRRVSLPWNKAK</sequence>
<dbReference type="Proteomes" id="UP000006039">
    <property type="component" value="Unassembled WGS sequence"/>
</dbReference>
<feature type="region of interest" description="Disordered" evidence="1">
    <location>
        <begin position="86"/>
        <end position="150"/>
    </location>
</feature>
<dbReference type="RefSeq" id="XP_009225171.1">
    <property type="nucleotide sequence ID" value="XM_009226907.1"/>
</dbReference>
<protein>
    <submittedName>
        <fullName evidence="3 4">Uncharacterized protein</fullName>
    </submittedName>
</protein>
<evidence type="ECO:0000313" key="3">
    <source>
        <dbReference type="EMBL" id="EJT72197.1"/>
    </source>
</evidence>
<evidence type="ECO:0000256" key="2">
    <source>
        <dbReference type="SAM" id="SignalP"/>
    </source>
</evidence>
<dbReference type="HOGENOM" id="CLU_500614_0_0_1"/>
<name>J3P6C3_GAET3</name>
<accession>J3P6C3</accession>
<feature type="signal peptide" evidence="2">
    <location>
        <begin position="1"/>
        <end position="19"/>
    </location>
</feature>
<feature type="region of interest" description="Disordered" evidence="1">
    <location>
        <begin position="472"/>
        <end position="544"/>
    </location>
</feature>
<reference evidence="3" key="3">
    <citation type="submission" date="2010-09" db="EMBL/GenBank/DDBJ databases">
        <title>Annotation of Gaeumannomyces graminis var. tritici R3-111a-1.</title>
        <authorList>
            <consortium name="The Broad Institute Genome Sequencing Platform"/>
            <person name="Ma L.-J."/>
            <person name="Dead R."/>
            <person name="Young S.K."/>
            <person name="Zeng Q."/>
            <person name="Gargeya S."/>
            <person name="Fitzgerald M."/>
            <person name="Haas B."/>
            <person name="Abouelleil A."/>
            <person name="Alvarado L."/>
            <person name="Arachchi H.M."/>
            <person name="Berlin A."/>
            <person name="Brown A."/>
            <person name="Chapman S.B."/>
            <person name="Chen Z."/>
            <person name="Dunbar C."/>
            <person name="Freedman E."/>
            <person name="Gearin G."/>
            <person name="Gellesch M."/>
            <person name="Goldberg J."/>
            <person name="Griggs A."/>
            <person name="Gujja S."/>
            <person name="Heiman D."/>
            <person name="Howarth C."/>
            <person name="Larson L."/>
            <person name="Lui A."/>
            <person name="MacDonald P.J.P."/>
            <person name="Mehta T."/>
            <person name="Montmayeur A."/>
            <person name="Murphy C."/>
            <person name="Neiman D."/>
            <person name="Pearson M."/>
            <person name="Priest M."/>
            <person name="Roberts A."/>
            <person name="Saif S."/>
            <person name="Shea T."/>
            <person name="Shenoy N."/>
            <person name="Sisk P."/>
            <person name="Stolte C."/>
            <person name="Sykes S."/>
            <person name="Yandava C."/>
            <person name="Wortman J."/>
            <person name="Nusbaum C."/>
            <person name="Birren B."/>
        </authorList>
    </citation>
    <scope>NUCLEOTIDE SEQUENCE</scope>
    <source>
        <strain evidence="3">R3-111a-1</strain>
    </source>
</reference>
<keyword evidence="5" id="KW-1185">Reference proteome</keyword>
<organism evidence="3">
    <name type="scientific">Gaeumannomyces tritici (strain R3-111a-1)</name>
    <name type="common">Wheat and barley take-all root rot fungus</name>
    <name type="synonym">Gaeumannomyces graminis var. tritici</name>
    <dbReference type="NCBI Taxonomy" id="644352"/>
    <lineage>
        <taxon>Eukaryota</taxon>
        <taxon>Fungi</taxon>
        <taxon>Dikarya</taxon>
        <taxon>Ascomycota</taxon>
        <taxon>Pezizomycotina</taxon>
        <taxon>Sordariomycetes</taxon>
        <taxon>Sordariomycetidae</taxon>
        <taxon>Magnaporthales</taxon>
        <taxon>Magnaporthaceae</taxon>
        <taxon>Gaeumannomyces</taxon>
    </lineage>
</organism>
<feature type="compositionally biased region" description="Low complexity" evidence="1">
    <location>
        <begin position="129"/>
        <end position="142"/>
    </location>
</feature>
<dbReference type="AlphaFoldDB" id="J3P6C3"/>
<feature type="compositionally biased region" description="Low complexity" evidence="1">
    <location>
        <begin position="228"/>
        <end position="244"/>
    </location>
</feature>
<dbReference type="OrthoDB" id="5239680at2759"/>
<dbReference type="EMBL" id="GL385399">
    <property type="protein sequence ID" value="EJT72197.1"/>
    <property type="molecule type" value="Genomic_DNA"/>
</dbReference>
<reference evidence="4" key="4">
    <citation type="journal article" date="2015" name="G3 (Bethesda)">
        <title>Genome sequences of three phytopathogenic species of the Magnaporthaceae family of fungi.</title>
        <authorList>
            <person name="Okagaki L.H."/>
            <person name="Nunes C.C."/>
            <person name="Sailsbery J."/>
            <person name="Clay B."/>
            <person name="Brown D."/>
            <person name="John T."/>
            <person name="Oh Y."/>
            <person name="Young N."/>
            <person name="Fitzgerald M."/>
            <person name="Haas B.J."/>
            <person name="Zeng Q."/>
            <person name="Young S."/>
            <person name="Adiconis X."/>
            <person name="Fan L."/>
            <person name="Levin J.Z."/>
            <person name="Mitchell T.K."/>
            <person name="Okubara P.A."/>
            <person name="Farman M.L."/>
            <person name="Kohn L.M."/>
            <person name="Birren B."/>
            <person name="Ma L.-J."/>
            <person name="Dean R.A."/>
        </authorList>
    </citation>
    <scope>NUCLEOTIDE SEQUENCE</scope>
    <source>
        <strain evidence="4">R3-111a-1</strain>
    </source>
</reference>
<reference evidence="4" key="5">
    <citation type="submission" date="2018-04" db="UniProtKB">
        <authorList>
            <consortium name="EnsemblFungi"/>
        </authorList>
    </citation>
    <scope>IDENTIFICATION</scope>
    <source>
        <strain evidence="4">R3-111a-1</strain>
    </source>
</reference>
<reference evidence="5" key="1">
    <citation type="submission" date="2010-07" db="EMBL/GenBank/DDBJ databases">
        <title>The genome sequence of Gaeumannomyces graminis var. tritici strain R3-111a-1.</title>
        <authorList>
            <consortium name="The Broad Institute Genome Sequencing Platform"/>
            <person name="Ma L.-J."/>
            <person name="Dead R."/>
            <person name="Young S."/>
            <person name="Zeng Q."/>
            <person name="Koehrsen M."/>
            <person name="Alvarado L."/>
            <person name="Berlin A."/>
            <person name="Chapman S.B."/>
            <person name="Chen Z."/>
            <person name="Freedman E."/>
            <person name="Gellesch M."/>
            <person name="Goldberg J."/>
            <person name="Griggs A."/>
            <person name="Gujja S."/>
            <person name="Heilman E.R."/>
            <person name="Heiman D."/>
            <person name="Hepburn T."/>
            <person name="Howarth C."/>
            <person name="Jen D."/>
            <person name="Larson L."/>
            <person name="Mehta T."/>
            <person name="Neiman D."/>
            <person name="Pearson M."/>
            <person name="Roberts A."/>
            <person name="Saif S."/>
            <person name="Shea T."/>
            <person name="Shenoy N."/>
            <person name="Sisk P."/>
            <person name="Stolte C."/>
            <person name="Sykes S."/>
            <person name="Walk T."/>
            <person name="White J."/>
            <person name="Yandava C."/>
            <person name="Haas B."/>
            <person name="Nusbaum C."/>
            <person name="Birren B."/>
        </authorList>
    </citation>
    <scope>NUCLEOTIDE SEQUENCE [LARGE SCALE GENOMIC DNA]</scope>
    <source>
        <strain evidence="5">R3-111a-1</strain>
    </source>
</reference>
<dbReference type="EnsemblFungi" id="EJT72197">
    <property type="protein sequence ID" value="EJT72197"/>
    <property type="gene ID" value="GGTG_09064"/>
</dbReference>
<proteinExistence type="predicted"/>
<gene>
    <name evidence="4" type="primary">20349522</name>
    <name evidence="3" type="ORF">GGTG_09064</name>
</gene>
<feature type="chain" id="PRO_5015094996" evidence="2">
    <location>
        <begin position="20"/>
        <end position="544"/>
    </location>
</feature>
<feature type="region of interest" description="Disordered" evidence="1">
    <location>
        <begin position="395"/>
        <end position="452"/>
    </location>
</feature>